<protein>
    <recommendedName>
        <fullName evidence="2">HP domain-containing protein</fullName>
    </recommendedName>
</protein>
<feature type="domain" description="HP" evidence="2">
    <location>
        <begin position="539"/>
        <end position="604"/>
    </location>
</feature>
<name>A0ABD3VT90_SINWO</name>
<dbReference type="InterPro" id="IPR003128">
    <property type="entry name" value="Villin_headpiece"/>
</dbReference>
<feature type="compositionally biased region" description="Basic and acidic residues" evidence="1">
    <location>
        <begin position="92"/>
        <end position="110"/>
    </location>
</feature>
<dbReference type="Proteomes" id="UP001634394">
    <property type="component" value="Unassembled WGS sequence"/>
</dbReference>
<dbReference type="InterPro" id="IPR051618">
    <property type="entry name" value="Actin-binding_LIM"/>
</dbReference>
<dbReference type="InterPro" id="IPR036886">
    <property type="entry name" value="Villin_headpiece_dom_sf"/>
</dbReference>
<gene>
    <name evidence="3" type="ORF">ACJMK2_006032</name>
</gene>
<evidence type="ECO:0000256" key="1">
    <source>
        <dbReference type="SAM" id="MobiDB-lite"/>
    </source>
</evidence>
<proteinExistence type="predicted"/>
<feature type="compositionally biased region" description="Polar residues" evidence="1">
    <location>
        <begin position="141"/>
        <end position="159"/>
    </location>
</feature>
<feature type="region of interest" description="Disordered" evidence="1">
    <location>
        <begin position="315"/>
        <end position="352"/>
    </location>
</feature>
<evidence type="ECO:0000313" key="3">
    <source>
        <dbReference type="EMBL" id="KAL3864341.1"/>
    </source>
</evidence>
<feature type="compositionally biased region" description="Acidic residues" evidence="1">
    <location>
        <begin position="175"/>
        <end position="192"/>
    </location>
</feature>
<dbReference type="Pfam" id="PF02209">
    <property type="entry name" value="VHP"/>
    <property type="match status" value="1"/>
</dbReference>
<dbReference type="PROSITE" id="PS51089">
    <property type="entry name" value="HP"/>
    <property type="match status" value="1"/>
</dbReference>
<dbReference type="EMBL" id="JBJQND010000010">
    <property type="protein sequence ID" value="KAL3864341.1"/>
    <property type="molecule type" value="Genomic_DNA"/>
</dbReference>
<dbReference type="PANTHER" id="PTHR24213:SF9">
    <property type="entry name" value="UNCOORDINATED 115A, ISOFORM B-RELATED"/>
    <property type="match status" value="1"/>
</dbReference>
<feature type="compositionally biased region" description="Polar residues" evidence="1">
    <location>
        <begin position="118"/>
        <end position="129"/>
    </location>
</feature>
<feature type="region of interest" description="Disordered" evidence="1">
    <location>
        <begin position="230"/>
        <end position="264"/>
    </location>
</feature>
<dbReference type="SMART" id="SM00153">
    <property type="entry name" value="VHP"/>
    <property type="match status" value="1"/>
</dbReference>
<dbReference type="Gene3D" id="1.10.950.10">
    <property type="entry name" value="Villin headpiece domain"/>
    <property type="match status" value="1"/>
</dbReference>
<feature type="compositionally biased region" description="Acidic residues" evidence="1">
    <location>
        <begin position="341"/>
        <end position="350"/>
    </location>
</feature>
<dbReference type="AlphaFoldDB" id="A0ABD3VT90"/>
<feature type="region of interest" description="Disordered" evidence="1">
    <location>
        <begin position="1"/>
        <end position="203"/>
    </location>
</feature>
<evidence type="ECO:0000313" key="4">
    <source>
        <dbReference type="Proteomes" id="UP001634394"/>
    </source>
</evidence>
<dbReference type="SUPFAM" id="SSF47050">
    <property type="entry name" value="VHP, Villin headpiece domain"/>
    <property type="match status" value="1"/>
</dbReference>
<keyword evidence="4" id="KW-1185">Reference proteome</keyword>
<evidence type="ECO:0000259" key="2">
    <source>
        <dbReference type="PROSITE" id="PS51089"/>
    </source>
</evidence>
<comment type="caution">
    <text evidence="3">The sequence shown here is derived from an EMBL/GenBank/DDBJ whole genome shotgun (WGS) entry which is preliminary data.</text>
</comment>
<dbReference type="PANTHER" id="PTHR24213">
    <property type="entry name" value="ACTIN-BINDING LIM PROTEIN"/>
    <property type="match status" value="1"/>
</dbReference>
<organism evidence="3 4">
    <name type="scientific">Sinanodonta woodiana</name>
    <name type="common">Chinese pond mussel</name>
    <name type="synonym">Anodonta woodiana</name>
    <dbReference type="NCBI Taxonomy" id="1069815"/>
    <lineage>
        <taxon>Eukaryota</taxon>
        <taxon>Metazoa</taxon>
        <taxon>Spiralia</taxon>
        <taxon>Lophotrochozoa</taxon>
        <taxon>Mollusca</taxon>
        <taxon>Bivalvia</taxon>
        <taxon>Autobranchia</taxon>
        <taxon>Heteroconchia</taxon>
        <taxon>Palaeoheterodonta</taxon>
        <taxon>Unionida</taxon>
        <taxon>Unionoidea</taxon>
        <taxon>Unionidae</taxon>
        <taxon>Unioninae</taxon>
        <taxon>Sinanodonta</taxon>
    </lineage>
</organism>
<reference evidence="3 4" key="1">
    <citation type="submission" date="2024-11" db="EMBL/GenBank/DDBJ databases">
        <title>Chromosome-level genome assembly of the freshwater bivalve Anodonta woodiana.</title>
        <authorList>
            <person name="Chen X."/>
        </authorList>
    </citation>
    <scope>NUCLEOTIDE SEQUENCE [LARGE SCALE GENOMIC DNA]</scope>
    <source>
        <strain evidence="3">MN2024</strain>
        <tissue evidence="3">Gills</tissue>
    </source>
</reference>
<accession>A0ABD3VT90</accession>
<sequence length="604" mass="68689">MEDCVTNAPLKHCHENRSCQGQTKASKRRESNGESSPSPKKEPRKSPKRTSRTPSGERTPPGVGAKREVPTIQVTDESPKEVKETILPVETKPVETAKTRETDIMDEKENVPMAQVNGVESNPKTPTKVSSREVPEPHTPTHISEISNHKPQATSTPAVQNGVIRTGNQLQDGPYSDEDEQDQTDQSDDEAFTSEQQDSSYERKIDLNYGKFYNASYLKDGRQNYLKKTGISQEKKSIKSPHFHRPENFTYSKDPPSFLRGKKSGMMQLTSGTKIVKVHHTSSPAVLRNEEPVRMSMYPGGEPSNDPIAKIEREDWPAPPSPAAILPEILRQRRKSRGEKDDDDDENLVEEDPKIKREIEELSKFKDESGIGKIIYKELEEQKIQPKKLLDPWKASRVPGADHEPKYQTRYQSPMFASPSRFWDRQKRSWDDSDIRGYRTISTMANFPVPKPGYAISPRAATLPVAGAFGGPLNYTLYDFDVPDSHDVGAKHSTRVSISSINTDASSRHEMRSRTSSSVFEDKPGVSLMTFQRNTWHTETAPKEYTYEVLKISNFILPKDVDRNRLEIHLSTNEFENIFKMSREAFERLAEWKKNDIKKRLDLF</sequence>